<dbReference type="KEGG" id="marq:MARGE09_P1226"/>
<organism evidence="12 13">
    <name type="scientific">Marinagarivorans cellulosilyticus</name>
    <dbReference type="NCBI Taxonomy" id="2721545"/>
    <lineage>
        <taxon>Bacteria</taxon>
        <taxon>Pseudomonadati</taxon>
        <taxon>Pseudomonadota</taxon>
        <taxon>Gammaproteobacteria</taxon>
        <taxon>Cellvibrionales</taxon>
        <taxon>Cellvibrionaceae</taxon>
        <taxon>Marinagarivorans</taxon>
    </lineage>
</organism>
<keyword evidence="6" id="KW-0418">Kinase</keyword>
<dbReference type="SUPFAM" id="SSF55874">
    <property type="entry name" value="ATPase domain of HSP90 chaperone/DNA topoisomerase II/histidine kinase"/>
    <property type="match status" value="1"/>
</dbReference>
<evidence type="ECO:0000256" key="6">
    <source>
        <dbReference type="ARBA" id="ARBA00022777"/>
    </source>
</evidence>
<feature type="chain" id="PRO_5042815937" description="Chemotaxis protein CheA" evidence="10">
    <location>
        <begin position="26"/>
        <end position="1383"/>
    </location>
</feature>
<dbReference type="EMBL" id="AP023086">
    <property type="protein sequence ID" value="BCD97026.1"/>
    <property type="molecule type" value="Genomic_DNA"/>
</dbReference>
<keyword evidence="5" id="KW-0808">Transferase</keyword>
<gene>
    <name evidence="12" type="ORF">MARGE09_P1226</name>
</gene>
<comment type="catalytic activity">
    <reaction evidence="1">
        <text>ATP + protein L-histidine = ADP + protein N-phospho-L-histidine.</text>
        <dbReference type="EC" id="2.7.13.3"/>
    </reaction>
</comment>
<dbReference type="Gene3D" id="2.130.10.10">
    <property type="entry name" value="YVTN repeat-like/Quinoprotein amine dehydrogenase"/>
    <property type="match status" value="2"/>
</dbReference>
<keyword evidence="4 9" id="KW-0597">Phosphoprotein</keyword>
<dbReference type="InterPro" id="IPR015943">
    <property type="entry name" value="WD40/YVTN_repeat-like_dom_sf"/>
</dbReference>
<dbReference type="CDD" id="cd00088">
    <property type="entry name" value="HPT"/>
    <property type="match status" value="1"/>
</dbReference>
<evidence type="ECO:0000256" key="1">
    <source>
        <dbReference type="ARBA" id="ARBA00000085"/>
    </source>
</evidence>
<dbReference type="Gene3D" id="1.20.120.160">
    <property type="entry name" value="HPT domain"/>
    <property type="match status" value="1"/>
</dbReference>
<evidence type="ECO:0000256" key="2">
    <source>
        <dbReference type="ARBA" id="ARBA00012438"/>
    </source>
</evidence>
<keyword evidence="10" id="KW-0732">Signal</keyword>
<dbReference type="PANTHER" id="PTHR43547">
    <property type="entry name" value="TWO-COMPONENT HISTIDINE KINASE"/>
    <property type="match status" value="1"/>
</dbReference>
<dbReference type="Pfam" id="PF07495">
    <property type="entry name" value="Y_Y_Y"/>
    <property type="match status" value="1"/>
</dbReference>
<accession>A0AAN1WG77</accession>
<dbReference type="Gene3D" id="2.60.40.10">
    <property type="entry name" value="Immunoglobulins"/>
    <property type="match status" value="1"/>
</dbReference>
<feature type="domain" description="HPt" evidence="11">
    <location>
        <begin position="1017"/>
        <end position="1120"/>
    </location>
</feature>
<evidence type="ECO:0000313" key="12">
    <source>
        <dbReference type="EMBL" id="BCD97026.1"/>
    </source>
</evidence>
<evidence type="ECO:0000259" key="11">
    <source>
        <dbReference type="PROSITE" id="PS50894"/>
    </source>
</evidence>
<feature type="modified residue" description="Phosphohistidine" evidence="9">
    <location>
        <position position="1062"/>
    </location>
</feature>
<dbReference type="Pfam" id="PF02518">
    <property type="entry name" value="HATPase_c"/>
    <property type="match status" value="1"/>
</dbReference>
<reference evidence="12 13" key="1">
    <citation type="journal article" date="2022" name="IScience">
        <title>An ultrasensitive nanofiber-based assay for enzymatic hydrolysis and deep-sea microbial degradation of cellulose.</title>
        <authorList>
            <person name="Tsudome M."/>
            <person name="Tachioka M."/>
            <person name="Miyazaki M."/>
            <person name="Uchimura K."/>
            <person name="Tsuda M."/>
            <person name="Takaki Y."/>
            <person name="Deguchi S."/>
        </authorList>
    </citation>
    <scope>NUCLEOTIDE SEQUENCE [LARGE SCALE GENOMIC DNA]</scope>
    <source>
        <strain evidence="12 13">GE09</strain>
    </source>
</reference>
<sequence>MLRSSIFVGVKACFLTLLLPLSTIAADYPEKMIFQNIMAEQDIGLGEVEAFTQDKDGFMWFGGRNGLLRYDAYEFKKIMIEADKKDKSSPRDVSQASDLYIDSKDRLWVGTRWGLYLYSPEREELTRLYPKNGAQVNFNQGNYNRILELANGDMLAATYHGLVRFNPDTMHVTQITATGNSDAPISDAVYDMFTAKDGTIWLGASAGVSQLNQETMQFDNIVPFAEDPSATKENAIQAIKADRNGHIWAAASLGLYRINPETKEVFRYLNDPNDPRSISDDIHEDLYLDSTGILWIGTDRGGLNYYHYETDSFRHFKHRESEKGSLSSNITRRIFEDNNHDLWVGTYPSGINFHDRSSSAISVYRHDSSNPKSLGTDLITDIKEDSKGNFWLATDGAGPTYFDRARGELKNFLAKNGEPDRVASKKMLCGLIDSDGDVWFGTWDAGIFVYNKAEERFDQLPLDTSLRYKGERLNVLTDTSIWDIYEDSNRNLWIASHNSGLINYNKKTKEFRYYNHNASQDDSLSDNLLWSIFEDSKKRFWVGAVGGLNLMDREKGTFQRFKSDAAIEGSLKNDFINVIAEDQTGNIWIGTNNGLHRFNEDSQTFTLFDDQTSGFSDNGIRTIEVDSANNLWLGTNNGIILFNPENGDIKNYRRFNGEKIGGISTGGSLLTSANEIVMGGPNGLRIYNTKKLKDNTVKPPIVLNDFRIFTKSIAINGEDGLLQKAINQTDSITLDYTKSMISFNYSALNFRDSDKNQYAYKLEGFDDDWREVGSQRQALYTNLSAGKYTFRVKGSNNDGVWNETGKSIEVIQLPPPWLTWWAKTLYALFILGSLARFIQLQRNKRKAIEEQNRLLELRVAERTTELRAKNDDIQCMLSNMRQGLFTIETDGSIHPEYSTHLESIFEQEKLAGENAYQLLFYGALAGSNELNQVKEGIGAIIGEDEMNFEFNNHVLLSDYDTVIAGKTKSLSLDWNAIINPEGIVQKLMVSVRDVTLLKQMESEAASKKRELDIISQLLNLPSSKYRKFVSTTTEFLNDNETLISDNNAQKDEVVSALFRNMHTIKGNCRTYGFTHFSDIVHEVESLYSDLSKGDAKWDQEALLKDIARVHEILAEYEHIYSSVLGRQPEDNERSGNGFWMSEESIQRMNNNIDQVMLENASTNQQKSLIDMKSVLAKGISSSLEDALKDVVNSLPSIAEQLEKSPPSVDIHSNGTRIKNEHLETINNVFAHLLRNCLDHGIEPPAERAEKGKPETGKINIVSTQDGNKTQLTVNDDGKGLNIKRLYAMGIKQERWQAGEAIDPNIICNMIFESGVSTKETVSDISGRGVGMDAVRAFIRELGGDVYIKLTAPPTAGLETGEVDFATVKFIIELPDTICLTAIN</sequence>
<dbReference type="GO" id="GO:0000155">
    <property type="term" value="F:phosphorelay sensor kinase activity"/>
    <property type="evidence" value="ECO:0007669"/>
    <property type="project" value="TreeGrafter"/>
</dbReference>
<dbReference type="InterPro" id="IPR036641">
    <property type="entry name" value="HPT_dom_sf"/>
</dbReference>
<dbReference type="SUPFAM" id="SSF101898">
    <property type="entry name" value="NHL repeat"/>
    <property type="match status" value="1"/>
</dbReference>
<dbReference type="InterPro" id="IPR011123">
    <property type="entry name" value="Y_Y_Y"/>
</dbReference>
<evidence type="ECO:0000256" key="3">
    <source>
        <dbReference type="ARBA" id="ARBA00021495"/>
    </source>
</evidence>
<evidence type="ECO:0000256" key="10">
    <source>
        <dbReference type="SAM" id="SignalP"/>
    </source>
</evidence>
<dbReference type="InterPro" id="IPR003594">
    <property type="entry name" value="HATPase_dom"/>
</dbReference>
<dbReference type="SMART" id="SM00387">
    <property type="entry name" value="HATPase_c"/>
    <property type="match status" value="1"/>
</dbReference>
<dbReference type="FunFam" id="2.60.40.10:FF:000791">
    <property type="entry name" value="Two-component system sensor histidine kinase/response regulator"/>
    <property type="match status" value="1"/>
</dbReference>
<evidence type="ECO:0000313" key="13">
    <source>
        <dbReference type="Proteomes" id="UP001320119"/>
    </source>
</evidence>
<dbReference type="Proteomes" id="UP001320119">
    <property type="component" value="Chromosome"/>
</dbReference>
<dbReference type="Gene3D" id="3.30.565.10">
    <property type="entry name" value="Histidine kinase-like ATPase, C-terminal domain"/>
    <property type="match status" value="1"/>
</dbReference>
<dbReference type="RefSeq" id="WP_236986504.1">
    <property type="nucleotide sequence ID" value="NZ_AP023086.1"/>
</dbReference>
<feature type="signal peptide" evidence="10">
    <location>
        <begin position="1"/>
        <end position="25"/>
    </location>
</feature>
<evidence type="ECO:0000256" key="9">
    <source>
        <dbReference type="PROSITE-ProRule" id="PRU00110"/>
    </source>
</evidence>
<dbReference type="SUPFAM" id="SSF63829">
    <property type="entry name" value="Calcium-dependent phosphotriesterase"/>
    <property type="match status" value="2"/>
</dbReference>
<dbReference type="Pfam" id="PF07494">
    <property type="entry name" value="Reg_prop"/>
    <property type="match status" value="4"/>
</dbReference>
<dbReference type="InterPro" id="IPR004358">
    <property type="entry name" value="Sig_transdc_His_kin-like_C"/>
</dbReference>
<dbReference type="EC" id="2.7.13.3" evidence="2"/>
<dbReference type="SUPFAM" id="SSF47226">
    <property type="entry name" value="Histidine-containing phosphotransfer domain, HPT domain"/>
    <property type="match status" value="1"/>
</dbReference>
<comment type="function">
    <text evidence="8">Involved in the transmission of sensory signals from the chemoreceptors to the flagellar motors. CheA is autophosphorylated; it can transfer its phosphate group to either CheB or CheY.</text>
</comment>
<dbReference type="FunFam" id="3.30.565.10:FF:000016">
    <property type="entry name" value="Chemotaxis protein CheA, putative"/>
    <property type="match status" value="1"/>
</dbReference>
<dbReference type="PRINTS" id="PR00344">
    <property type="entry name" value="BCTRLSENSOR"/>
</dbReference>
<evidence type="ECO:0000256" key="4">
    <source>
        <dbReference type="ARBA" id="ARBA00022553"/>
    </source>
</evidence>
<evidence type="ECO:0000256" key="7">
    <source>
        <dbReference type="ARBA" id="ARBA00023012"/>
    </source>
</evidence>
<dbReference type="InterPro" id="IPR013783">
    <property type="entry name" value="Ig-like_fold"/>
</dbReference>
<keyword evidence="13" id="KW-1185">Reference proteome</keyword>
<dbReference type="InterPro" id="IPR036890">
    <property type="entry name" value="HATPase_C_sf"/>
</dbReference>
<dbReference type="PANTHER" id="PTHR43547:SF2">
    <property type="entry name" value="HYBRID SIGNAL TRANSDUCTION HISTIDINE KINASE C"/>
    <property type="match status" value="1"/>
</dbReference>
<dbReference type="InterPro" id="IPR011110">
    <property type="entry name" value="Reg_prop"/>
</dbReference>
<evidence type="ECO:0000256" key="8">
    <source>
        <dbReference type="ARBA" id="ARBA00035100"/>
    </source>
</evidence>
<dbReference type="InterPro" id="IPR008207">
    <property type="entry name" value="Sig_transdc_His_kin_Hpt_dom"/>
</dbReference>
<evidence type="ECO:0000256" key="5">
    <source>
        <dbReference type="ARBA" id="ARBA00022679"/>
    </source>
</evidence>
<dbReference type="PROSITE" id="PS50894">
    <property type="entry name" value="HPT"/>
    <property type="match status" value="1"/>
</dbReference>
<dbReference type="Pfam" id="PF01627">
    <property type="entry name" value="Hpt"/>
    <property type="match status" value="1"/>
</dbReference>
<name>A0AAN1WG77_9GAMM</name>
<proteinExistence type="predicted"/>
<protein>
    <recommendedName>
        <fullName evidence="3">Chemotaxis protein CheA</fullName>
        <ecNumber evidence="2">2.7.13.3</ecNumber>
    </recommendedName>
</protein>
<keyword evidence="7" id="KW-0902">Two-component regulatory system</keyword>